<protein>
    <submittedName>
        <fullName evidence="1">Uncharacterized protein</fullName>
    </submittedName>
</protein>
<organism evidence="1 2">
    <name type="scientific">Datura stramonium</name>
    <name type="common">Jimsonweed</name>
    <name type="synonym">Common thornapple</name>
    <dbReference type="NCBI Taxonomy" id="4076"/>
    <lineage>
        <taxon>Eukaryota</taxon>
        <taxon>Viridiplantae</taxon>
        <taxon>Streptophyta</taxon>
        <taxon>Embryophyta</taxon>
        <taxon>Tracheophyta</taxon>
        <taxon>Spermatophyta</taxon>
        <taxon>Magnoliopsida</taxon>
        <taxon>eudicotyledons</taxon>
        <taxon>Gunneridae</taxon>
        <taxon>Pentapetalae</taxon>
        <taxon>asterids</taxon>
        <taxon>lamiids</taxon>
        <taxon>Solanales</taxon>
        <taxon>Solanaceae</taxon>
        <taxon>Solanoideae</taxon>
        <taxon>Datureae</taxon>
        <taxon>Datura</taxon>
    </lineage>
</organism>
<accession>A0ABS8WJZ4</accession>
<name>A0ABS8WJZ4_DATST</name>
<evidence type="ECO:0000313" key="1">
    <source>
        <dbReference type="EMBL" id="MCE3049444.1"/>
    </source>
</evidence>
<comment type="caution">
    <text evidence="1">The sequence shown here is derived from an EMBL/GenBank/DDBJ whole genome shotgun (WGS) entry which is preliminary data.</text>
</comment>
<evidence type="ECO:0000313" key="2">
    <source>
        <dbReference type="Proteomes" id="UP000823775"/>
    </source>
</evidence>
<sequence length="114" mass="12779">MLALSLGICMRRNQHATKHGGSKVLSKMWCAQWHQGIAPVWQVRAKVLSVEGQLGEDLTSVPTAVTVRLRRQTHEAGMQWQGKKCLVRRLDAKISQDGAKGTHCRARLLPRMRA</sequence>
<gene>
    <name evidence="1" type="ORF">HAX54_044827</name>
</gene>
<reference evidence="1 2" key="1">
    <citation type="journal article" date="2021" name="BMC Genomics">
        <title>Datura genome reveals duplications of psychoactive alkaloid biosynthetic genes and high mutation rate following tissue culture.</title>
        <authorList>
            <person name="Rajewski A."/>
            <person name="Carter-House D."/>
            <person name="Stajich J."/>
            <person name="Litt A."/>
        </authorList>
    </citation>
    <scope>NUCLEOTIDE SEQUENCE [LARGE SCALE GENOMIC DNA]</scope>
    <source>
        <strain evidence="1">AR-01</strain>
    </source>
</reference>
<dbReference type="Proteomes" id="UP000823775">
    <property type="component" value="Unassembled WGS sequence"/>
</dbReference>
<keyword evidence="2" id="KW-1185">Reference proteome</keyword>
<proteinExistence type="predicted"/>
<dbReference type="EMBL" id="JACEIK010006886">
    <property type="protein sequence ID" value="MCE3049444.1"/>
    <property type="molecule type" value="Genomic_DNA"/>
</dbReference>